<dbReference type="InterPro" id="IPR001789">
    <property type="entry name" value="Sig_transdc_resp-reg_receiver"/>
</dbReference>
<evidence type="ECO:0000256" key="5">
    <source>
        <dbReference type="ARBA" id="ARBA00023163"/>
    </source>
</evidence>
<dbReference type="FunFam" id="3.40.50.2300:FF:000001">
    <property type="entry name" value="DNA-binding response regulator PhoB"/>
    <property type="match status" value="1"/>
</dbReference>
<dbReference type="SUPFAM" id="SSF46894">
    <property type="entry name" value="C-terminal effector domain of the bipartite response regulators"/>
    <property type="match status" value="1"/>
</dbReference>
<sequence length="232" mass="26127">MRILVVDDDPRIRETLAGPLGAAGYDVTAVGDGAAALAAVERERPDLIILDVAMPGMDGFAVCRELRAYEELSGLPRTPVIFLTVRDDFASEETGFQAGADDYVAKPFSIPALLARVRLRLPNAPVRVIDDYLRLDLTTRDVAVRRDGVWQPVRLQPLEYALLERLYLNAGIWISRSDLLEQVFDRDDEDTKAVEKYIHFLRQKLEPDPKAPVYIQSMRSVGYRFKPLDRAV</sequence>
<keyword evidence="1 6" id="KW-0597">Phosphoprotein</keyword>
<dbReference type="PANTHER" id="PTHR48111:SF1">
    <property type="entry name" value="TWO-COMPONENT RESPONSE REGULATOR ORR33"/>
    <property type="match status" value="1"/>
</dbReference>
<dbReference type="InterPro" id="IPR036388">
    <property type="entry name" value="WH-like_DNA-bd_sf"/>
</dbReference>
<evidence type="ECO:0000259" key="9">
    <source>
        <dbReference type="PROSITE" id="PS51755"/>
    </source>
</evidence>
<dbReference type="eggNOG" id="COG0745">
    <property type="taxonomic scope" value="Bacteria"/>
</dbReference>
<evidence type="ECO:0000256" key="6">
    <source>
        <dbReference type="PROSITE-ProRule" id="PRU00169"/>
    </source>
</evidence>
<keyword evidence="5" id="KW-0804">Transcription</keyword>
<dbReference type="PROSITE" id="PS50110">
    <property type="entry name" value="RESPONSE_REGULATORY"/>
    <property type="match status" value="1"/>
</dbReference>
<feature type="modified residue" description="4-aspartylphosphate" evidence="6">
    <location>
        <position position="51"/>
    </location>
</feature>
<evidence type="ECO:0000259" key="8">
    <source>
        <dbReference type="PROSITE" id="PS50110"/>
    </source>
</evidence>
<dbReference type="Pfam" id="PF00072">
    <property type="entry name" value="Response_reg"/>
    <property type="match status" value="1"/>
</dbReference>
<reference evidence="11" key="1">
    <citation type="submission" date="2009-11" db="EMBL/GenBank/DDBJ databases">
        <title>The complete chromosome 2 of Sphaerobacter thermophilus DSM 20745.</title>
        <authorList>
            <person name="Lucas S."/>
            <person name="Copeland A."/>
            <person name="Lapidus A."/>
            <person name="Glavina del Rio T."/>
            <person name="Dalin E."/>
            <person name="Tice H."/>
            <person name="Bruce D."/>
            <person name="Goodwin L."/>
            <person name="Pitluck S."/>
            <person name="Kyrpides N."/>
            <person name="Mavromatis K."/>
            <person name="Ivanova N."/>
            <person name="Mikhailova N."/>
            <person name="LaButti K.M."/>
            <person name="Clum A."/>
            <person name="Sun H.I."/>
            <person name="Brettin T."/>
            <person name="Detter J.C."/>
            <person name="Han C."/>
            <person name="Larimer F."/>
            <person name="Land M."/>
            <person name="Hauser L."/>
            <person name="Markowitz V."/>
            <person name="Cheng J.F."/>
            <person name="Hugenholtz P."/>
            <person name="Woyke T."/>
            <person name="Wu D."/>
            <person name="Steenblock K."/>
            <person name="Schneider S."/>
            <person name="Pukall R."/>
            <person name="Goeker M."/>
            <person name="Klenk H.P."/>
            <person name="Eisen J.A."/>
        </authorList>
    </citation>
    <scope>NUCLEOTIDE SEQUENCE [LARGE SCALE GENOMIC DNA]</scope>
    <source>
        <strain evidence="11">ATCC 49802 / DSM 20745 / S 6022</strain>
    </source>
</reference>
<dbReference type="Pfam" id="PF00486">
    <property type="entry name" value="Trans_reg_C"/>
    <property type="match status" value="1"/>
</dbReference>
<dbReference type="SMART" id="SM00862">
    <property type="entry name" value="Trans_reg_C"/>
    <property type="match status" value="1"/>
</dbReference>
<evidence type="ECO:0000313" key="11">
    <source>
        <dbReference type="Proteomes" id="UP000002027"/>
    </source>
</evidence>
<dbReference type="KEGG" id="sti:Sthe_3273"/>
<proteinExistence type="predicted"/>
<dbReference type="InterPro" id="IPR016032">
    <property type="entry name" value="Sig_transdc_resp-reg_C-effctor"/>
</dbReference>
<accession>D1CA30</accession>
<evidence type="ECO:0000256" key="3">
    <source>
        <dbReference type="ARBA" id="ARBA00023015"/>
    </source>
</evidence>
<dbReference type="InterPro" id="IPR011006">
    <property type="entry name" value="CheY-like_superfamily"/>
</dbReference>
<feature type="domain" description="Response regulatory" evidence="8">
    <location>
        <begin position="2"/>
        <end position="121"/>
    </location>
</feature>
<dbReference type="PANTHER" id="PTHR48111">
    <property type="entry name" value="REGULATOR OF RPOS"/>
    <property type="match status" value="1"/>
</dbReference>
<dbReference type="InterPro" id="IPR039420">
    <property type="entry name" value="WalR-like"/>
</dbReference>
<dbReference type="SUPFAM" id="SSF52172">
    <property type="entry name" value="CheY-like"/>
    <property type="match status" value="1"/>
</dbReference>
<dbReference type="CDD" id="cd00383">
    <property type="entry name" value="trans_reg_C"/>
    <property type="match status" value="1"/>
</dbReference>
<feature type="DNA-binding region" description="OmpR/PhoB-type" evidence="7">
    <location>
        <begin position="124"/>
        <end position="227"/>
    </location>
</feature>
<dbReference type="AlphaFoldDB" id="D1CA30"/>
<keyword evidence="4 7" id="KW-0238">DNA-binding</keyword>
<dbReference type="SMART" id="SM00448">
    <property type="entry name" value="REC"/>
    <property type="match status" value="1"/>
</dbReference>
<dbReference type="GO" id="GO:0005829">
    <property type="term" value="C:cytosol"/>
    <property type="evidence" value="ECO:0007669"/>
    <property type="project" value="TreeGrafter"/>
</dbReference>
<dbReference type="HOGENOM" id="CLU_000445_30_1_0"/>
<gene>
    <name evidence="10" type="ordered locus">Sthe_3273</name>
</gene>
<dbReference type="GO" id="GO:0000976">
    <property type="term" value="F:transcription cis-regulatory region binding"/>
    <property type="evidence" value="ECO:0007669"/>
    <property type="project" value="TreeGrafter"/>
</dbReference>
<dbReference type="InParanoid" id="D1CA30"/>
<evidence type="ECO:0000313" key="10">
    <source>
        <dbReference type="EMBL" id="ACZ40673.1"/>
    </source>
</evidence>
<dbReference type="GO" id="GO:0006355">
    <property type="term" value="P:regulation of DNA-templated transcription"/>
    <property type="evidence" value="ECO:0007669"/>
    <property type="project" value="InterPro"/>
</dbReference>
<dbReference type="CDD" id="cd17574">
    <property type="entry name" value="REC_OmpR"/>
    <property type="match status" value="1"/>
</dbReference>
<protein>
    <submittedName>
        <fullName evidence="10">Two component transcriptional regulator, winged helix family</fullName>
    </submittedName>
</protein>
<evidence type="ECO:0000256" key="4">
    <source>
        <dbReference type="ARBA" id="ARBA00023125"/>
    </source>
</evidence>
<evidence type="ECO:0000256" key="2">
    <source>
        <dbReference type="ARBA" id="ARBA00023012"/>
    </source>
</evidence>
<feature type="domain" description="OmpR/PhoB-type" evidence="9">
    <location>
        <begin position="124"/>
        <end position="227"/>
    </location>
</feature>
<dbReference type="OrthoDB" id="9790454at2"/>
<keyword evidence="11" id="KW-1185">Reference proteome</keyword>
<dbReference type="GO" id="GO:0032993">
    <property type="term" value="C:protein-DNA complex"/>
    <property type="evidence" value="ECO:0007669"/>
    <property type="project" value="TreeGrafter"/>
</dbReference>
<dbReference type="InterPro" id="IPR001867">
    <property type="entry name" value="OmpR/PhoB-type_DNA-bd"/>
</dbReference>
<dbReference type="Gene3D" id="1.10.10.10">
    <property type="entry name" value="Winged helix-like DNA-binding domain superfamily/Winged helix DNA-binding domain"/>
    <property type="match status" value="1"/>
</dbReference>
<dbReference type="GO" id="GO:0000156">
    <property type="term" value="F:phosphorelay response regulator activity"/>
    <property type="evidence" value="ECO:0007669"/>
    <property type="project" value="TreeGrafter"/>
</dbReference>
<dbReference type="RefSeq" id="WP_012873708.1">
    <property type="nucleotide sequence ID" value="NC_013524.1"/>
</dbReference>
<organism evidence="10 11">
    <name type="scientific">Sphaerobacter thermophilus (strain ATCC 49802 / DSM 20745 / KCCM 41009 / NCIMB 13125 / S 6022)</name>
    <dbReference type="NCBI Taxonomy" id="479434"/>
    <lineage>
        <taxon>Bacteria</taxon>
        <taxon>Pseudomonadati</taxon>
        <taxon>Thermomicrobiota</taxon>
        <taxon>Thermomicrobia</taxon>
        <taxon>Sphaerobacterales</taxon>
        <taxon>Sphaerobacterineae</taxon>
        <taxon>Sphaerobacteraceae</taxon>
        <taxon>Sphaerobacter</taxon>
    </lineage>
</organism>
<reference evidence="10 11" key="2">
    <citation type="journal article" date="2010" name="Stand. Genomic Sci.">
        <title>Complete genome sequence of Desulfohalobium retbaense type strain (HR(100)).</title>
        <authorList>
            <person name="Spring S."/>
            <person name="Nolan M."/>
            <person name="Lapidus A."/>
            <person name="Glavina Del Rio T."/>
            <person name="Copeland A."/>
            <person name="Tice H."/>
            <person name="Cheng J.F."/>
            <person name="Lucas S."/>
            <person name="Land M."/>
            <person name="Chen F."/>
            <person name="Bruce D."/>
            <person name="Goodwin L."/>
            <person name="Pitluck S."/>
            <person name="Ivanova N."/>
            <person name="Mavromatis K."/>
            <person name="Mikhailova N."/>
            <person name="Pati A."/>
            <person name="Chen A."/>
            <person name="Palaniappan K."/>
            <person name="Hauser L."/>
            <person name="Chang Y.J."/>
            <person name="Jeffries C.D."/>
            <person name="Munk C."/>
            <person name="Kiss H."/>
            <person name="Chain P."/>
            <person name="Han C."/>
            <person name="Brettin T."/>
            <person name="Detter J.C."/>
            <person name="Schuler E."/>
            <person name="Goker M."/>
            <person name="Rohde M."/>
            <person name="Bristow J."/>
            <person name="Eisen J.A."/>
            <person name="Markowitz V."/>
            <person name="Hugenholtz P."/>
            <person name="Kyrpides N.C."/>
            <person name="Klenk H.P."/>
        </authorList>
    </citation>
    <scope>NUCLEOTIDE SEQUENCE [LARGE SCALE GENOMIC DNA]</scope>
    <source>
        <strain evidence="11">ATCC 49802 / DSM 20745 / S 6022</strain>
    </source>
</reference>
<dbReference type="STRING" id="479434.Sthe_3273"/>
<evidence type="ECO:0000256" key="1">
    <source>
        <dbReference type="ARBA" id="ARBA00022553"/>
    </source>
</evidence>
<dbReference type="EMBL" id="CP001824">
    <property type="protein sequence ID" value="ACZ40673.1"/>
    <property type="molecule type" value="Genomic_DNA"/>
</dbReference>
<dbReference type="Gene3D" id="3.40.50.2300">
    <property type="match status" value="1"/>
</dbReference>
<keyword evidence="3" id="KW-0805">Transcription regulation</keyword>
<name>D1CA30_SPHTD</name>
<dbReference type="PROSITE" id="PS51755">
    <property type="entry name" value="OMPR_PHOB"/>
    <property type="match status" value="1"/>
</dbReference>
<dbReference type="Proteomes" id="UP000002027">
    <property type="component" value="Chromosome 2"/>
</dbReference>
<keyword evidence="2" id="KW-0902">Two-component regulatory system</keyword>
<evidence type="ECO:0000256" key="7">
    <source>
        <dbReference type="PROSITE-ProRule" id="PRU01091"/>
    </source>
</evidence>